<dbReference type="InterPro" id="IPR023614">
    <property type="entry name" value="Porin_dom_sf"/>
</dbReference>
<dbReference type="EMBL" id="JAENIK010000004">
    <property type="protein sequence ID" value="MBK1814344.1"/>
    <property type="molecule type" value="Genomic_DNA"/>
</dbReference>
<gene>
    <name evidence="3" type="ORF">JIN84_01890</name>
</gene>
<proteinExistence type="predicted"/>
<evidence type="ECO:0000256" key="1">
    <source>
        <dbReference type="SAM" id="MobiDB-lite"/>
    </source>
</evidence>
<evidence type="ECO:0000313" key="3">
    <source>
        <dbReference type="EMBL" id="MBK1814344.1"/>
    </source>
</evidence>
<feature type="chain" id="PRO_5038117752" description="Porin" evidence="2">
    <location>
        <begin position="22"/>
        <end position="435"/>
    </location>
</feature>
<evidence type="ECO:0000313" key="4">
    <source>
        <dbReference type="Proteomes" id="UP000600139"/>
    </source>
</evidence>
<organism evidence="3 4">
    <name type="scientific">Luteolibacter yonseiensis</name>
    <dbReference type="NCBI Taxonomy" id="1144680"/>
    <lineage>
        <taxon>Bacteria</taxon>
        <taxon>Pseudomonadati</taxon>
        <taxon>Verrucomicrobiota</taxon>
        <taxon>Verrucomicrobiia</taxon>
        <taxon>Verrucomicrobiales</taxon>
        <taxon>Verrucomicrobiaceae</taxon>
        <taxon>Luteolibacter</taxon>
    </lineage>
</organism>
<accession>A0A934VAG3</accession>
<dbReference type="AlphaFoldDB" id="A0A934VAG3"/>
<feature type="signal peptide" evidence="2">
    <location>
        <begin position="1"/>
        <end position="21"/>
    </location>
</feature>
<dbReference type="InterPro" id="IPR010870">
    <property type="entry name" value="Porin_O/P"/>
</dbReference>
<dbReference type="Pfam" id="PF07396">
    <property type="entry name" value="Porin_O_P"/>
    <property type="match status" value="1"/>
</dbReference>
<keyword evidence="4" id="KW-1185">Reference proteome</keyword>
<dbReference type="Gene3D" id="2.40.160.10">
    <property type="entry name" value="Porin"/>
    <property type="match status" value="1"/>
</dbReference>
<dbReference type="Proteomes" id="UP000600139">
    <property type="component" value="Unassembled WGS sequence"/>
</dbReference>
<feature type="region of interest" description="Disordered" evidence="1">
    <location>
        <begin position="363"/>
        <end position="383"/>
    </location>
</feature>
<sequence length="435" mass="47933">MKSIRRVLLASSLLGCLPATAGNEAVTETAAADETSSSTATGLLVGKFPGESAWDRAWSAFTLYKDDNNPILQEFSLQGRLQVQYADGHSDNGHFDIEDYKNSGKDEAVWGDKLEVRRAYLGFKSKWFQNWKLEGQIDVDTDGLDGEGGRTFYKDIYDLYVSYAPSDALNVSIGKQEIKFSREQEISSKEIVTFERSLVTNMTHPGNLTGIWVNGKGIREHWLYELGAYGNDQVAEFSDLDAGYLFLGKVGYDYSAQSRLDSAIVSFRYMHNTEPGFKDSKVDPNYSFSASPGYTDSIALSNDIVHGRWGLTTDLIYGFGDEELAQSDAVALNIIPTYFIADGLQLAGRIQLASGQDPDGLKLGSRYEGVSPDTDPLTGKRTSDSAGNSYFSAYLGLNYYIYGNKLKLMNGVEYSHLGGGDYDGTTFLSGLRFSF</sequence>
<reference evidence="3" key="1">
    <citation type="submission" date="2021-01" db="EMBL/GenBank/DDBJ databases">
        <title>Modified the classification status of verrucomicrobia.</title>
        <authorList>
            <person name="Feng X."/>
        </authorList>
    </citation>
    <scope>NUCLEOTIDE SEQUENCE</scope>
    <source>
        <strain evidence="3">JCM 18052</strain>
    </source>
</reference>
<evidence type="ECO:0008006" key="5">
    <source>
        <dbReference type="Google" id="ProtNLM"/>
    </source>
</evidence>
<protein>
    <recommendedName>
        <fullName evidence="5">Porin</fullName>
    </recommendedName>
</protein>
<evidence type="ECO:0000256" key="2">
    <source>
        <dbReference type="SAM" id="SignalP"/>
    </source>
</evidence>
<dbReference type="RefSeq" id="WP_200349311.1">
    <property type="nucleotide sequence ID" value="NZ_BAABHZ010000010.1"/>
</dbReference>
<comment type="caution">
    <text evidence="3">The sequence shown here is derived from an EMBL/GenBank/DDBJ whole genome shotgun (WGS) entry which is preliminary data.</text>
</comment>
<keyword evidence="2" id="KW-0732">Signal</keyword>
<name>A0A934VAG3_9BACT</name>